<dbReference type="AlphaFoldDB" id="A0A8S2G5T6"/>
<evidence type="ECO:0000313" key="3">
    <source>
        <dbReference type="EMBL" id="CAF4471568.1"/>
    </source>
</evidence>
<dbReference type="SUPFAM" id="SSF57424">
    <property type="entry name" value="LDL receptor-like module"/>
    <property type="match status" value="1"/>
</dbReference>
<dbReference type="Proteomes" id="UP000682733">
    <property type="component" value="Unassembled WGS sequence"/>
</dbReference>
<dbReference type="EMBL" id="CAJOBA010087911">
    <property type="protein sequence ID" value="CAF4471568.1"/>
    <property type="molecule type" value="Genomic_DNA"/>
</dbReference>
<accession>A0A8S2G5T6</accession>
<name>A0A8S2G5T6_9BILA</name>
<evidence type="ECO:0000313" key="2">
    <source>
        <dbReference type="EMBL" id="CAF1638145.1"/>
    </source>
</evidence>
<evidence type="ECO:0000256" key="1">
    <source>
        <dbReference type="ARBA" id="ARBA00023157"/>
    </source>
</evidence>
<sequence length="241" mass="27548">MCIPLEFFHDTVIDCPDGSDEIKENINRYNCYTNPSIQCELLSCGRIKFSCGDGQCTESSIPDYENDDYCMNGRDLVYTQNMLEVDNEDESLSEYCQIYLLCALTLDIYVGKEDICEKILSTGDDIDQLIRDECPAIFFYPLKPVLLSYVRFIYTSNKTDWLLNSVPEYICYDERLCPSLSPSLTINESVCTASKNFESLASEEFEWYDLIQAIQNIFKACSLPGLTSSYNSSLFKCEDTT</sequence>
<gene>
    <name evidence="2" type="ORF">OVA965_LOCUS44124</name>
    <name evidence="3" type="ORF">TMI583_LOCUS46724</name>
</gene>
<protein>
    <submittedName>
        <fullName evidence="2">Uncharacterized protein</fullName>
    </submittedName>
</protein>
<organism evidence="2 4">
    <name type="scientific">Didymodactylos carnosus</name>
    <dbReference type="NCBI Taxonomy" id="1234261"/>
    <lineage>
        <taxon>Eukaryota</taxon>
        <taxon>Metazoa</taxon>
        <taxon>Spiralia</taxon>
        <taxon>Gnathifera</taxon>
        <taxon>Rotifera</taxon>
        <taxon>Eurotatoria</taxon>
        <taxon>Bdelloidea</taxon>
        <taxon>Philodinida</taxon>
        <taxon>Philodinidae</taxon>
        <taxon>Didymodactylos</taxon>
    </lineage>
</organism>
<keyword evidence="1" id="KW-1015">Disulfide bond</keyword>
<reference evidence="2" key="1">
    <citation type="submission" date="2021-02" db="EMBL/GenBank/DDBJ databases">
        <authorList>
            <person name="Nowell W R."/>
        </authorList>
    </citation>
    <scope>NUCLEOTIDE SEQUENCE</scope>
</reference>
<dbReference type="InterPro" id="IPR036055">
    <property type="entry name" value="LDL_receptor-like_sf"/>
</dbReference>
<dbReference type="Proteomes" id="UP000677228">
    <property type="component" value="Unassembled WGS sequence"/>
</dbReference>
<proteinExistence type="predicted"/>
<comment type="caution">
    <text evidence="2">The sequence shown here is derived from an EMBL/GenBank/DDBJ whole genome shotgun (WGS) entry which is preliminary data.</text>
</comment>
<feature type="non-terminal residue" evidence="2">
    <location>
        <position position="241"/>
    </location>
</feature>
<dbReference type="EMBL" id="CAJNOK010061391">
    <property type="protein sequence ID" value="CAF1638145.1"/>
    <property type="molecule type" value="Genomic_DNA"/>
</dbReference>
<evidence type="ECO:0000313" key="4">
    <source>
        <dbReference type="Proteomes" id="UP000677228"/>
    </source>
</evidence>